<dbReference type="PANTHER" id="PTHR33994:SF32">
    <property type="entry name" value="LATE EMBRYOGENESIS ABUNDANT PROTEIN LEA-2 SUBGROUP DOMAIN-CONTAINING PROTEIN"/>
    <property type="match status" value="1"/>
</dbReference>
<dbReference type="EMBL" id="PQIB02000013">
    <property type="protein sequence ID" value="RLM73137.1"/>
    <property type="molecule type" value="Genomic_DNA"/>
</dbReference>
<feature type="region of interest" description="Disordered" evidence="1">
    <location>
        <begin position="192"/>
        <end position="230"/>
    </location>
</feature>
<evidence type="ECO:0008006" key="5">
    <source>
        <dbReference type="Google" id="ProtNLM"/>
    </source>
</evidence>
<gene>
    <name evidence="3" type="ORF">C2845_PM15G14340</name>
</gene>
<dbReference type="Proteomes" id="UP000275267">
    <property type="component" value="Unassembled WGS sequence"/>
</dbReference>
<proteinExistence type="predicted"/>
<keyword evidence="2" id="KW-0472">Membrane</keyword>
<comment type="caution">
    <text evidence="3">The sequence shown here is derived from an EMBL/GenBank/DDBJ whole genome shotgun (WGS) entry which is preliminary data.</text>
</comment>
<feature type="compositionally biased region" description="Basic and acidic residues" evidence="1">
    <location>
        <begin position="200"/>
        <end position="218"/>
    </location>
</feature>
<evidence type="ECO:0000313" key="4">
    <source>
        <dbReference type="Proteomes" id="UP000275267"/>
    </source>
</evidence>
<dbReference type="AlphaFoldDB" id="A0A3L6Q7J0"/>
<name>A0A3L6Q7J0_PANMI</name>
<feature type="transmembrane region" description="Helical" evidence="2">
    <location>
        <begin position="26"/>
        <end position="54"/>
    </location>
</feature>
<dbReference type="OrthoDB" id="666424at2759"/>
<keyword evidence="2" id="KW-1133">Transmembrane helix</keyword>
<sequence>MEVRLLSGRSDDELPSHREKEPTSTAIAVASLISLVVLACGALLLVSLLAWGIFMMLTTRLPVFSVTVDGFSGLEDRVPRAFNLTMSIDNVGGEYDVCVDGEAMVLYGGVPLAVGRVEELCVPRNGAVDLAVVAASGGVGVPKALAELMAGEKLADGAVHAEVRVISAKHSWFLSCTAALEQGAARPYPCKKSSMVDESDGVRPDDPFQDHTFDKDMGDTSQGGGSGHHLSSMSGLGINRYGDLREAWVAV</sequence>
<evidence type="ECO:0000313" key="3">
    <source>
        <dbReference type="EMBL" id="RLM73137.1"/>
    </source>
</evidence>
<keyword evidence="2" id="KW-0812">Transmembrane</keyword>
<accession>A0A3L6Q7J0</accession>
<feature type="region of interest" description="Disordered" evidence="1">
    <location>
        <begin position="1"/>
        <end position="20"/>
    </location>
</feature>
<dbReference type="PANTHER" id="PTHR33994">
    <property type="entry name" value="OS04G0515000 PROTEIN"/>
    <property type="match status" value="1"/>
</dbReference>
<evidence type="ECO:0000256" key="2">
    <source>
        <dbReference type="SAM" id="Phobius"/>
    </source>
</evidence>
<protein>
    <recommendedName>
        <fullName evidence="5">Late embryogenesis abundant protein LEA-2 subgroup domain-containing protein</fullName>
    </recommendedName>
</protein>
<organism evidence="3 4">
    <name type="scientific">Panicum miliaceum</name>
    <name type="common">Proso millet</name>
    <name type="synonym">Broomcorn millet</name>
    <dbReference type="NCBI Taxonomy" id="4540"/>
    <lineage>
        <taxon>Eukaryota</taxon>
        <taxon>Viridiplantae</taxon>
        <taxon>Streptophyta</taxon>
        <taxon>Embryophyta</taxon>
        <taxon>Tracheophyta</taxon>
        <taxon>Spermatophyta</taxon>
        <taxon>Magnoliopsida</taxon>
        <taxon>Liliopsida</taxon>
        <taxon>Poales</taxon>
        <taxon>Poaceae</taxon>
        <taxon>PACMAD clade</taxon>
        <taxon>Panicoideae</taxon>
        <taxon>Panicodae</taxon>
        <taxon>Paniceae</taxon>
        <taxon>Panicinae</taxon>
        <taxon>Panicum</taxon>
        <taxon>Panicum sect. Panicum</taxon>
    </lineage>
</organism>
<keyword evidence="4" id="KW-1185">Reference proteome</keyword>
<evidence type="ECO:0000256" key="1">
    <source>
        <dbReference type="SAM" id="MobiDB-lite"/>
    </source>
</evidence>
<reference evidence="4" key="1">
    <citation type="journal article" date="2019" name="Nat. Commun.">
        <title>The genome of broomcorn millet.</title>
        <authorList>
            <person name="Zou C."/>
            <person name="Miki D."/>
            <person name="Li D."/>
            <person name="Tang Q."/>
            <person name="Xiao L."/>
            <person name="Rajput S."/>
            <person name="Deng P."/>
            <person name="Jia W."/>
            <person name="Huang R."/>
            <person name="Zhang M."/>
            <person name="Sun Y."/>
            <person name="Hu J."/>
            <person name="Fu X."/>
            <person name="Schnable P.S."/>
            <person name="Li F."/>
            <person name="Zhang H."/>
            <person name="Feng B."/>
            <person name="Zhu X."/>
            <person name="Liu R."/>
            <person name="Schnable J.C."/>
            <person name="Zhu J.-K."/>
            <person name="Zhang H."/>
        </authorList>
    </citation>
    <scope>NUCLEOTIDE SEQUENCE [LARGE SCALE GENOMIC DNA]</scope>
</reference>